<evidence type="ECO:0008006" key="3">
    <source>
        <dbReference type="Google" id="ProtNLM"/>
    </source>
</evidence>
<evidence type="ECO:0000313" key="1">
    <source>
        <dbReference type="EMBL" id="MBM7717404.1"/>
    </source>
</evidence>
<organism evidence="1 2">
    <name type="scientific">Siminovitchia thermophila</name>
    <dbReference type="NCBI Taxonomy" id="1245522"/>
    <lineage>
        <taxon>Bacteria</taxon>
        <taxon>Bacillati</taxon>
        <taxon>Bacillota</taxon>
        <taxon>Bacilli</taxon>
        <taxon>Bacillales</taxon>
        <taxon>Bacillaceae</taxon>
        <taxon>Siminovitchia</taxon>
    </lineage>
</organism>
<dbReference type="EMBL" id="JAFBFH010000046">
    <property type="protein sequence ID" value="MBM7717404.1"/>
    <property type="molecule type" value="Genomic_DNA"/>
</dbReference>
<name>A0ABS2RCV0_9BACI</name>
<dbReference type="Proteomes" id="UP000823485">
    <property type="component" value="Unassembled WGS sequence"/>
</dbReference>
<sequence>MRHAVVYGARQPFGFELCSQLLEKGYVVHAVDHQHWMREEDEEKWLFIGRNANLVYHEIAREEDQAKLPFQPSKNCLIFIPIIDYVMRHVSHVADQLVRQLTFLSHMEMLEEAFVFFIYPPASRLHQAPFFKNLDSIYSNFQTNQVSVNDFFLSIEIEKESVITKEECKREVENVLSRSEEKLVGN</sequence>
<comment type="caution">
    <text evidence="1">The sequence shown here is derived from an EMBL/GenBank/DDBJ whole genome shotgun (WGS) entry which is preliminary data.</text>
</comment>
<proteinExistence type="predicted"/>
<evidence type="ECO:0000313" key="2">
    <source>
        <dbReference type="Proteomes" id="UP000823485"/>
    </source>
</evidence>
<accession>A0ABS2RCV0</accession>
<protein>
    <recommendedName>
        <fullName evidence="3">NAD(P)-binding domain-containing protein</fullName>
    </recommendedName>
</protein>
<reference evidence="1 2" key="1">
    <citation type="submission" date="2021-01" db="EMBL/GenBank/DDBJ databases">
        <title>Genomic Encyclopedia of Type Strains, Phase IV (KMG-IV): sequencing the most valuable type-strain genomes for metagenomic binning, comparative biology and taxonomic classification.</title>
        <authorList>
            <person name="Goeker M."/>
        </authorList>
    </citation>
    <scope>NUCLEOTIDE SEQUENCE [LARGE SCALE GENOMIC DNA]</scope>
    <source>
        <strain evidence="1 2">DSM 105453</strain>
    </source>
</reference>
<dbReference type="RefSeq" id="WP_077112386.1">
    <property type="nucleotide sequence ID" value="NZ_JAFBFH010000046.1"/>
</dbReference>
<keyword evidence="2" id="KW-1185">Reference proteome</keyword>
<gene>
    <name evidence="1" type="ORF">JOC94_004432</name>
</gene>